<sequence>MRYHSASSLYFLCLLFTSFLAPSDASINTRIWQSDSISTDRSPSRNPSLSNSFQDQPLHPLVKRQPSIVGGSSFDETNQPHSSAFNVVHVIAAVAGAVGLIAVCVVSFMLLRRRRRQQQERDEEEKKANRSSDISSATSVSSSSMPRTSSHHKPSPSF</sequence>
<evidence type="ECO:0000313" key="5">
    <source>
        <dbReference type="Proteomes" id="UP000242146"/>
    </source>
</evidence>
<accession>A0A1X2GTZ2</accession>
<feature type="non-terminal residue" evidence="4">
    <location>
        <position position="158"/>
    </location>
</feature>
<gene>
    <name evidence="4" type="ORF">DM01DRAFT_1332091</name>
</gene>
<evidence type="ECO:0000256" key="3">
    <source>
        <dbReference type="SAM" id="SignalP"/>
    </source>
</evidence>
<keyword evidence="2" id="KW-0812">Transmembrane</keyword>
<dbReference type="AlphaFoldDB" id="A0A1X2GTZ2"/>
<feature type="region of interest" description="Disordered" evidence="1">
    <location>
        <begin position="36"/>
        <end position="57"/>
    </location>
</feature>
<keyword evidence="2" id="KW-1133">Transmembrane helix</keyword>
<feature type="compositionally biased region" description="Low complexity" evidence="1">
    <location>
        <begin position="131"/>
        <end position="148"/>
    </location>
</feature>
<feature type="chain" id="PRO_5013049711" description="Mid2 domain-containing protein" evidence="3">
    <location>
        <begin position="26"/>
        <end position="158"/>
    </location>
</feature>
<feature type="transmembrane region" description="Helical" evidence="2">
    <location>
        <begin position="87"/>
        <end position="111"/>
    </location>
</feature>
<organism evidence="4 5">
    <name type="scientific">Hesseltinella vesiculosa</name>
    <dbReference type="NCBI Taxonomy" id="101127"/>
    <lineage>
        <taxon>Eukaryota</taxon>
        <taxon>Fungi</taxon>
        <taxon>Fungi incertae sedis</taxon>
        <taxon>Mucoromycota</taxon>
        <taxon>Mucoromycotina</taxon>
        <taxon>Mucoromycetes</taxon>
        <taxon>Mucorales</taxon>
        <taxon>Cunninghamellaceae</taxon>
        <taxon>Hesseltinella</taxon>
    </lineage>
</organism>
<keyword evidence="3" id="KW-0732">Signal</keyword>
<dbReference type="Proteomes" id="UP000242146">
    <property type="component" value="Unassembled WGS sequence"/>
</dbReference>
<evidence type="ECO:0008006" key="6">
    <source>
        <dbReference type="Google" id="ProtNLM"/>
    </source>
</evidence>
<feature type="compositionally biased region" description="Basic and acidic residues" evidence="1">
    <location>
        <begin position="117"/>
        <end position="130"/>
    </location>
</feature>
<keyword evidence="5" id="KW-1185">Reference proteome</keyword>
<proteinExistence type="predicted"/>
<evidence type="ECO:0000313" key="4">
    <source>
        <dbReference type="EMBL" id="ORX61492.1"/>
    </source>
</evidence>
<name>A0A1X2GTZ2_9FUNG</name>
<feature type="region of interest" description="Disordered" evidence="1">
    <location>
        <begin position="116"/>
        <end position="158"/>
    </location>
</feature>
<feature type="compositionally biased region" description="Basic residues" evidence="1">
    <location>
        <begin position="149"/>
        <end position="158"/>
    </location>
</feature>
<feature type="signal peptide" evidence="3">
    <location>
        <begin position="1"/>
        <end position="25"/>
    </location>
</feature>
<evidence type="ECO:0000256" key="2">
    <source>
        <dbReference type="SAM" id="Phobius"/>
    </source>
</evidence>
<evidence type="ECO:0000256" key="1">
    <source>
        <dbReference type="SAM" id="MobiDB-lite"/>
    </source>
</evidence>
<keyword evidence="2" id="KW-0472">Membrane</keyword>
<protein>
    <recommendedName>
        <fullName evidence="6">Mid2 domain-containing protein</fullName>
    </recommendedName>
</protein>
<reference evidence="4 5" key="1">
    <citation type="submission" date="2016-07" db="EMBL/GenBank/DDBJ databases">
        <title>Pervasive Adenine N6-methylation of Active Genes in Fungi.</title>
        <authorList>
            <consortium name="DOE Joint Genome Institute"/>
            <person name="Mondo S.J."/>
            <person name="Dannebaum R.O."/>
            <person name="Kuo R.C."/>
            <person name="Labutti K."/>
            <person name="Haridas S."/>
            <person name="Kuo A."/>
            <person name="Salamov A."/>
            <person name="Ahrendt S.R."/>
            <person name="Lipzen A."/>
            <person name="Sullivan W."/>
            <person name="Andreopoulos W.B."/>
            <person name="Clum A."/>
            <person name="Lindquist E."/>
            <person name="Daum C."/>
            <person name="Ramamoorthy G.K."/>
            <person name="Gryganskyi A."/>
            <person name="Culley D."/>
            <person name="Magnuson J.K."/>
            <person name="James T.Y."/>
            <person name="O'Malley M.A."/>
            <person name="Stajich J.E."/>
            <person name="Spatafora J.W."/>
            <person name="Visel A."/>
            <person name="Grigoriev I.V."/>
        </authorList>
    </citation>
    <scope>NUCLEOTIDE SEQUENCE [LARGE SCALE GENOMIC DNA]</scope>
    <source>
        <strain evidence="4 5">NRRL 3301</strain>
    </source>
</reference>
<comment type="caution">
    <text evidence="4">The sequence shown here is derived from an EMBL/GenBank/DDBJ whole genome shotgun (WGS) entry which is preliminary data.</text>
</comment>
<dbReference type="EMBL" id="MCGT01000003">
    <property type="protein sequence ID" value="ORX61492.1"/>
    <property type="molecule type" value="Genomic_DNA"/>
</dbReference>